<feature type="domain" description="4'-phosphopantetheinyl transferase N-terminal" evidence="8">
    <location>
        <begin position="21"/>
        <end position="99"/>
    </location>
</feature>
<evidence type="ECO:0000256" key="6">
    <source>
        <dbReference type="ARBA" id="ARBA00023194"/>
    </source>
</evidence>
<keyword evidence="3 9" id="KW-0808">Transferase</keyword>
<dbReference type="Pfam" id="PF01648">
    <property type="entry name" value="ACPS"/>
    <property type="match status" value="1"/>
</dbReference>
<dbReference type="RefSeq" id="WP_042234373.1">
    <property type="nucleotide sequence ID" value="NZ_CP026520.1"/>
</dbReference>
<dbReference type="Pfam" id="PF22624">
    <property type="entry name" value="AASDHPPT_N"/>
    <property type="match status" value="1"/>
</dbReference>
<evidence type="ECO:0000259" key="7">
    <source>
        <dbReference type="Pfam" id="PF01648"/>
    </source>
</evidence>
<comment type="similarity">
    <text evidence="2">Belongs to the P-Pant transferase superfamily. Gsp/Sfp/HetI/AcpT family.</text>
</comment>
<dbReference type="InterPro" id="IPR050559">
    <property type="entry name" value="P-Pant_transferase_sf"/>
</dbReference>
<dbReference type="Proteomes" id="UP001527202">
    <property type="component" value="Unassembled WGS sequence"/>
</dbReference>
<evidence type="ECO:0000313" key="10">
    <source>
        <dbReference type="Proteomes" id="UP001527202"/>
    </source>
</evidence>
<comment type="caution">
    <text evidence="9">The sequence shown here is derived from an EMBL/GenBank/DDBJ whole genome shotgun (WGS) entry which is preliminary data.</text>
</comment>
<dbReference type="PANTHER" id="PTHR12215">
    <property type="entry name" value="PHOSPHOPANTETHEINE TRANSFERASE"/>
    <property type="match status" value="1"/>
</dbReference>
<evidence type="ECO:0000313" key="9">
    <source>
        <dbReference type="EMBL" id="MCY9598042.1"/>
    </source>
</evidence>
<feature type="domain" description="4'-phosphopantetheinyl transferase" evidence="7">
    <location>
        <begin position="107"/>
        <end position="205"/>
    </location>
</feature>
<keyword evidence="4" id="KW-0479">Metal-binding</keyword>
<dbReference type="GO" id="GO:0016740">
    <property type="term" value="F:transferase activity"/>
    <property type="evidence" value="ECO:0007669"/>
    <property type="project" value="UniProtKB-KW"/>
</dbReference>
<evidence type="ECO:0000256" key="3">
    <source>
        <dbReference type="ARBA" id="ARBA00022679"/>
    </source>
</evidence>
<keyword evidence="6" id="KW-0045">Antibiotic biosynthesis</keyword>
<dbReference type="Gene3D" id="3.90.470.20">
    <property type="entry name" value="4'-phosphopantetheinyl transferase domain"/>
    <property type="match status" value="2"/>
</dbReference>
<evidence type="ECO:0000256" key="1">
    <source>
        <dbReference type="ARBA" id="ARBA00001946"/>
    </source>
</evidence>
<dbReference type="SUPFAM" id="SSF56214">
    <property type="entry name" value="4'-phosphopantetheinyl transferase"/>
    <property type="match status" value="2"/>
</dbReference>
<evidence type="ECO:0000256" key="2">
    <source>
        <dbReference type="ARBA" id="ARBA00010990"/>
    </source>
</evidence>
<dbReference type="GeneID" id="95378766"/>
<accession>A0ABT4FLT4</accession>
<dbReference type="InterPro" id="IPR008278">
    <property type="entry name" value="4-PPantetheinyl_Trfase_dom"/>
</dbReference>
<dbReference type="EMBL" id="JAMDMJ010000027">
    <property type="protein sequence ID" value="MCY9598042.1"/>
    <property type="molecule type" value="Genomic_DNA"/>
</dbReference>
<dbReference type="NCBIfam" id="TIGR00556">
    <property type="entry name" value="pantethn_trn"/>
    <property type="match status" value="1"/>
</dbReference>
<comment type="cofactor">
    <cofactor evidence="1">
        <name>Mg(2+)</name>
        <dbReference type="ChEBI" id="CHEBI:18420"/>
    </cofactor>
</comment>
<protein>
    <submittedName>
        <fullName evidence="9">4'-phosphopantetheinyl transferase superfamily protein</fullName>
    </submittedName>
</protein>
<proteinExistence type="inferred from homology"/>
<sequence>MDIYAINLRLDEKETVQHTDRLIVHLSEEKRAKAQRFYRTEDRVRAVAADALARWCLCRKLAAANPELRFGTNAYGKPHVTAPRTGVHYNVTHSGCWVAAGVSEAEVGIDVEQIQPVDLDIAERFFSAAEKADLFSLPPEERLNYFFDLWTLKESYIKAVGKGLSIPLDSFAIRKRGSGVFELEPQPTHVFKQYELDGPYKLSVCSTLDHFPGEVTFLRLEDLLFE</sequence>
<dbReference type="InterPro" id="IPR004568">
    <property type="entry name" value="Ppantetheine-prot_Trfase_dom"/>
</dbReference>
<organism evidence="9 10">
    <name type="scientific">Paenibacillus chitinolyticus</name>
    <dbReference type="NCBI Taxonomy" id="79263"/>
    <lineage>
        <taxon>Bacteria</taxon>
        <taxon>Bacillati</taxon>
        <taxon>Bacillota</taxon>
        <taxon>Bacilli</taxon>
        <taxon>Bacillales</taxon>
        <taxon>Paenibacillaceae</taxon>
        <taxon>Paenibacillus</taxon>
    </lineage>
</organism>
<dbReference type="PANTHER" id="PTHR12215:SF10">
    <property type="entry name" value="L-AMINOADIPATE-SEMIALDEHYDE DEHYDROGENASE-PHOSPHOPANTETHEINYL TRANSFERASE"/>
    <property type="match status" value="1"/>
</dbReference>
<evidence type="ECO:0000256" key="4">
    <source>
        <dbReference type="ARBA" id="ARBA00022723"/>
    </source>
</evidence>
<keyword evidence="10" id="KW-1185">Reference proteome</keyword>
<keyword evidence="5" id="KW-0460">Magnesium</keyword>
<reference evidence="9 10" key="1">
    <citation type="submission" date="2022-05" db="EMBL/GenBank/DDBJ databases">
        <title>Genome Sequencing of Bee-Associated Microbes.</title>
        <authorList>
            <person name="Dunlap C."/>
        </authorList>
    </citation>
    <scope>NUCLEOTIDE SEQUENCE [LARGE SCALE GENOMIC DNA]</scope>
    <source>
        <strain evidence="9 10">NRRL B-23120</strain>
    </source>
</reference>
<gene>
    <name evidence="9" type="ORF">M5X16_20005</name>
</gene>
<evidence type="ECO:0000259" key="8">
    <source>
        <dbReference type="Pfam" id="PF22624"/>
    </source>
</evidence>
<evidence type="ECO:0000256" key="5">
    <source>
        <dbReference type="ARBA" id="ARBA00022842"/>
    </source>
</evidence>
<name>A0ABT4FLT4_9BACL</name>
<dbReference type="InterPro" id="IPR055066">
    <property type="entry name" value="AASDHPPT_N"/>
</dbReference>
<dbReference type="InterPro" id="IPR037143">
    <property type="entry name" value="4-PPantetheinyl_Trfase_dom_sf"/>
</dbReference>